<name>A0A101UV33_9ACTN</name>
<sequence>MRQDAPTVVDRGQYPDATTPWERDAWRDAALGWAADELAAHGLRVTGRRSVRLRPWSVLVRLSVEGDGRPSGGGNGRVHDTVWFKANPPASAFEAGLTWALSRWVPEHVLTPLAVDADRSWSLLPDGGELFRDVLDRGPTDPHAWEEPLRRYASLQRALVPYADEIELLGVPGARTATLPEVFDRAVAANTVLSGADRERLRALRPRLADWCAELAAVGVPDSLDHSDLHEGQLFHPVPGRFTFFDWGDAAVTHPLCSFLVIGRTARERYGPGVLPRLRDAYLEPWTGDGRTPADLRRAVPLAWRLGALCRADSWGRLFPEAAGAAGAGAEASAHWLLQLLEQPPL</sequence>
<dbReference type="EMBL" id="LMXB01000075">
    <property type="protein sequence ID" value="KUO17428.1"/>
    <property type="molecule type" value="Genomic_DNA"/>
</dbReference>
<dbReference type="GO" id="GO:0016740">
    <property type="term" value="F:transferase activity"/>
    <property type="evidence" value="ECO:0007669"/>
    <property type="project" value="UniProtKB-KW"/>
</dbReference>
<organism evidence="2 3">
    <name type="scientific">Streptomyces dysideae</name>
    <dbReference type="NCBI Taxonomy" id="909626"/>
    <lineage>
        <taxon>Bacteria</taxon>
        <taxon>Bacillati</taxon>
        <taxon>Actinomycetota</taxon>
        <taxon>Actinomycetes</taxon>
        <taxon>Kitasatosporales</taxon>
        <taxon>Streptomycetaceae</taxon>
        <taxon>Streptomyces</taxon>
    </lineage>
</organism>
<evidence type="ECO:0000313" key="2">
    <source>
        <dbReference type="EMBL" id="KUO17428.1"/>
    </source>
</evidence>
<dbReference type="SUPFAM" id="SSF56112">
    <property type="entry name" value="Protein kinase-like (PK-like)"/>
    <property type="match status" value="1"/>
</dbReference>
<dbReference type="AlphaFoldDB" id="A0A101UV33"/>
<proteinExistence type="predicted"/>
<dbReference type="STRING" id="909626.AQJ91_30310"/>
<evidence type="ECO:0000313" key="3">
    <source>
        <dbReference type="Proteomes" id="UP000053260"/>
    </source>
</evidence>
<evidence type="ECO:0000259" key="1">
    <source>
        <dbReference type="Pfam" id="PF01636"/>
    </source>
</evidence>
<comment type="caution">
    <text evidence="2">The sequence shown here is derived from an EMBL/GenBank/DDBJ whole genome shotgun (WGS) entry which is preliminary data.</text>
</comment>
<dbReference type="Pfam" id="PF01636">
    <property type="entry name" value="APH"/>
    <property type="match status" value="1"/>
</dbReference>
<reference evidence="2 3" key="1">
    <citation type="submission" date="2015-10" db="EMBL/GenBank/DDBJ databases">
        <title>Draft genome sequence of Streptomyces sp. RV15, isolated from a marine sponge.</title>
        <authorList>
            <person name="Ruckert C."/>
            <person name="Abdelmohsen U.R."/>
            <person name="Winkler A."/>
            <person name="Hentschel U."/>
            <person name="Kalinowski J."/>
            <person name="Kampfer P."/>
            <person name="Glaeser S."/>
        </authorList>
    </citation>
    <scope>NUCLEOTIDE SEQUENCE [LARGE SCALE GENOMIC DNA]</scope>
    <source>
        <strain evidence="2 3">RV15</strain>
    </source>
</reference>
<dbReference type="RefSeq" id="WP_067027883.1">
    <property type="nucleotide sequence ID" value="NZ_KQ949097.1"/>
</dbReference>
<keyword evidence="3" id="KW-1185">Reference proteome</keyword>
<dbReference type="InterPro" id="IPR002575">
    <property type="entry name" value="Aminoglycoside_PTrfase"/>
</dbReference>
<dbReference type="OrthoDB" id="101887at2"/>
<feature type="domain" description="Aminoglycoside phosphotransferase" evidence="1">
    <location>
        <begin position="174"/>
        <end position="287"/>
    </location>
</feature>
<keyword evidence="2" id="KW-0808">Transferase</keyword>
<gene>
    <name evidence="2" type="ORF">AQJ91_30310</name>
</gene>
<dbReference type="InterPro" id="IPR011009">
    <property type="entry name" value="Kinase-like_dom_sf"/>
</dbReference>
<accession>A0A101UV33</accession>
<protein>
    <submittedName>
        <fullName evidence="2">Phosphotransferase</fullName>
    </submittedName>
</protein>
<dbReference type="Proteomes" id="UP000053260">
    <property type="component" value="Unassembled WGS sequence"/>
</dbReference>